<keyword evidence="2 6" id="KW-0805">Transcription regulation</keyword>
<dbReference type="PROSITE" id="PS01063">
    <property type="entry name" value="SIGMA70_ECF"/>
    <property type="match status" value="1"/>
</dbReference>
<dbReference type="GO" id="GO:0016987">
    <property type="term" value="F:sigma factor activity"/>
    <property type="evidence" value="ECO:0007669"/>
    <property type="project" value="UniProtKB-KW"/>
</dbReference>
<evidence type="ECO:0000256" key="4">
    <source>
        <dbReference type="ARBA" id="ARBA00023125"/>
    </source>
</evidence>
<dbReference type="GO" id="GO:0003677">
    <property type="term" value="F:DNA binding"/>
    <property type="evidence" value="ECO:0007669"/>
    <property type="project" value="UniProtKB-KW"/>
</dbReference>
<dbReference type="InterPro" id="IPR000838">
    <property type="entry name" value="RNA_pol_sigma70_ECF_CS"/>
</dbReference>
<keyword evidence="3 6" id="KW-0731">Sigma factor</keyword>
<dbReference type="EMBL" id="WVHT01000002">
    <property type="protein sequence ID" value="MXV50307.1"/>
    <property type="molecule type" value="Genomic_DNA"/>
</dbReference>
<dbReference type="InterPro" id="IPR014284">
    <property type="entry name" value="RNA_pol_sigma-70_dom"/>
</dbReference>
<gene>
    <name evidence="8" type="ORF">GS399_04930</name>
</gene>
<protein>
    <recommendedName>
        <fullName evidence="6">RNA polymerase sigma factor</fullName>
    </recommendedName>
</protein>
<dbReference type="InterPro" id="IPR007627">
    <property type="entry name" value="RNA_pol_sigma70_r2"/>
</dbReference>
<evidence type="ECO:0000313" key="9">
    <source>
        <dbReference type="Proteomes" id="UP000466586"/>
    </source>
</evidence>
<dbReference type="Proteomes" id="UP000466586">
    <property type="component" value="Unassembled WGS sequence"/>
</dbReference>
<dbReference type="PANTHER" id="PTHR43133:SF46">
    <property type="entry name" value="RNA POLYMERASE SIGMA-70 FACTOR ECF SUBFAMILY"/>
    <property type="match status" value="1"/>
</dbReference>
<dbReference type="GO" id="GO:0006352">
    <property type="term" value="P:DNA-templated transcription initiation"/>
    <property type="evidence" value="ECO:0007669"/>
    <property type="project" value="InterPro"/>
</dbReference>
<evidence type="ECO:0000313" key="8">
    <source>
        <dbReference type="EMBL" id="MXV50307.1"/>
    </source>
</evidence>
<evidence type="ECO:0000256" key="2">
    <source>
        <dbReference type="ARBA" id="ARBA00023015"/>
    </source>
</evidence>
<dbReference type="RefSeq" id="WP_160843486.1">
    <property type="nucleotide sequence ID" value="NZ_WVHT01000002.1"/>
</dbReference>
<dbReference type="SUPFAM" id="SSF88659">
    <property type="entry name" value="Sigma3 and sigma4 domains of RNA polymerase sigma factors"/>
    <property type="match status" value="1"/>
</dbReference>
<feature type="domain" description="HTH luxR-type" evidence="7">
    <location>
        <begin position="130"/>
        <end position="192"/>
    </location>
</feature>
<keyword evidence="4 6" id="KW-0238">DNA-binding</keyword>
<comment type="similarity">
    <text evidence="1 6">Belongs to the sigma-70 factor family. ECF subfamily.</text>
</comment>
<evidence type="ECO:0000259" key="7">
    <source>
        <dbReference type="SMART" id="SM00421"/>
    </source>
</evidence>
<dbReference type="InterPro" id="IPR000792">
    <property type="entry name" value="Tscrpt_reg_LuxR_C"/>
</dbReference>
<dbReference type="CDD" id="cd06171">
    <property type="entry name" value="Sigma70_r4"/>
    <property type="match status" value="1"/>
</dbReference>
<dbReference type="NCBIfam" id="TIGR02937">
    <property type="entry name" value="sigma70-ECF"/>
    <property type="match status" value="1"/>
</dbReference>
<reference evidence="8 9" key="1">
    <citation type="submission" date="2019-11" db="EMBL/GenBank/DDBJ databases">
        <title>Pedobacter sp. HMF7647 Genome sequencing and assembly.</title>
        <authorList>
            <person name="Kang H."/>
            <person name="Kim H."/>
            <person name="Joh K."/>
        </authorList>
    </citation>
    <scope>NUCLEOTIDE SEQUENCE [LARGE SCALE GENOMIC DNA]</scope>
    <source>
        <strain evidence="8 9">HMF7647</strain>
    </source>
</reference>
<comment type="caution">
    <text evidence="8">The sequence shown here is derived from an EMBL/GenBank/DDBJ whole genome shotgun (WGS) entry which is preliminary data.</text>
</comment>
<sequence length="196" mass="22896">MQVVAEETERDLVIALKAGEESAFRRLFDLHFRRLYNFSLKFLKNSEQAEEVVQDVFLTIWINRRKINDELSVLPYLYTITRRLSLNALRRIATSQKAIDQLWTHMAVLTNETEETVLLNDLTQFTESALDRLPPQQRIVFKMSRYEGLNYDEIAARLDLSPNTVKNHLVAALKNLKKQFNGSDSAFFILMATFFF</sequence>
<dbReference type="Gene3D" id="1.10.1740.10">
    <property type="match status" value="1"/>
</dbReference>
<dbReference type="AlphaFoldDB" id="A0A7K1Y6W3"/>
<dbReference type="InterPro" id="IPR013249">
    <property type="entry name" value="RNA_pol_sigma70_r4_t2"/>
</dbReference>
<dbReference type="InterPro" id="IPR039425">
    <property type="entry name" value="RNA_pol_sigma-70-like"/>
</dbReference>
<proteinExistence type="inferred from homology"/>
<dbReference type="SMART" id="SM00421">
    <property type="entry name" value="HTH_LUXR"/>
    <property type="match status" value="1"/>
</dbReference>
<organism evidence="8 9">
    <name type="scientific">Hufsiella arboris</name>
    <dbReference type="NCBI Taxonomy" id="2695275"/>
    <lineage>
        <taxon>Bacteria</taxon>
        <taxon>Pseudomonadati</taxon>
        <taxon>Bacteroidota</taxon>
        <taxon>Sphingobacteriia</taxon>
        <taxon>Sphingobacteriales</taxon>
        <taxon>Sphingobacteriaceae</taxon>
        <taxon>Hufsiella</taxon>
    </lineage>
</organism>
<evidence type="ECO:0000256" key="6">
    <source>
        <dbReference type="RuleBase" id="RU000716"/>
    </source>
</evidence>
<evidence type="ECO:0000256" key="5">
    <source>
        <dbReference type="ARBA" id="ARBA00023163"/>
    </source>
</evidence>
<evidence type="ECO:0000256" key="1">
    <source>
        <dbReference type="ARBA" id="ARBA00010641"/>
    </source>
</evidence>
<dbReference type="NCBIfam" id="TIGR02985">
    <property type="entry name" value="Sig70_bacteroi1"/>
    <property type="match status" value="1"/>
</dbReference>
<dbReference type="PANTHER" id="PTHR43133">
    <property type="entry name" value="RNA POLYMERASE ECF-TYPE SIGMA FACTO"/>
    <property type="match status" value="1"/>
</dbReference>
<dbReference type="InterPro" id="IPR013325">
    <property type="entry name" value="RNA_pol_sigma_r2"/>
</dbReference>
<dbReference type="SUPFAM" id="SSF88946">
    <property type="entry name" value="Sigma2 domain of RNA polymerase sigma factors"/>
    <property type="match status" value="1"/>
</dbReference>
<dbReference type="InterPro" id="IPR014327">
    <property type="entry name" value="RNA_pol_sigma70_bacteroid"/>
</dbReference>
<keyword evidence="9" id="KW-1185">Reference proteome</keyword>
<dbReference type="InterPro" id="IPR036388">
    <property type="entry name" value="WH-like_DNA-bd_sf"/>
</dbReference>
<name>A0A7K1Y6W3_9SPHI</name>
<keyword evidence="5 6" id="KW-0804">Transcription</keyword>
<dbReference type="InterPro" id="IPR013324">
    <property type="entry name" value="RNA_pol_sigma_r3/r4-like"/>
</dbReference>
<dbReference type="Pfam" id="PF04542">
    <property type="entry name" value="Sigma70_r2"/>
    <property type="match status" value="1"/>
</dbReference>
<evidence type="ECO:0000256" key="3">
    <source>
        <dbReference type="ARBA" id="ARBA00023082"/>
    </source>
</evidence>
<dbReference type="Pfam" id="PF08281">
    <property type="entry name" value="Sigma70_r4_2"/>
    <property type="match status" value="1"/>
</dbReference>
<dbReference type="Gene3D" id="1.10.10.10">
    <property type="entry name" value="Winged helix-like DNA-binding domain superfamily/Winged helix DNA-binding domain"/>
    <property type="match status" value="1"/>
</dbReference>
<accession>A0A7K1Y6W3</accession>